<dbReference type="Gene3D" id="1.10.287.130">
    <property type="match status" value="1"/>
</dbReference>
<sequence length="440" mass="48568">MPKRRSLHRRVLIALLVVFVLGFGNVAVHLYGTRDELRRAVLSIQARAVSEGMRSDGDLSALPRSYGGAELGYTLYSAEGQLLWFSENMERPRRLRTALLERESGWWRWSPYGGAVVNVPVRLEDGAILMVSRNDAAERGMIDDLLQDRLRQSTVIMLPLGLVSVALILLLLNWTLRPVRRAAVLAREIGPNEPQRRIALDDLPQEIHPLAEAANNALDRLASAYASERRFVADAAHELRTPLTVLDLRLQDARQSGEPDWPALGMEMRQMRRLVAQLLELARQDGAAVECRSGPAQRANISRVVRECSAALLPLFEAQGRLIEVDITDGLECRGNADQLREALSNLLENALVHGAGEVWVTLCAEGAEVNLDVVDQGCGVPPDEQEAMFQRFRKGRQGSEGTGLGLAIVRRIVENAGGRIGFVAGQPSMLRIVLPRDGV</sequence>
<dbReference type="Pfam" id="PF02518">
    <property type="entry name" value="HATPase_c"/>
    <property type="match status" value="1"/>
</dbReference>
<keyword evidence="8 11" id="KW-1133">Transmembrane helix</keyword>
<evidence type="ECO:0000256" key="9">
    <source>
        <dbReference type="ARBA" id="ARBA00023012"/>
    </source>
</evidence>
<reference evidence="14 15" key="1">
    <citation type="journal article" date="2013" name="Genome Announc.">
        <title>Draft Genome of the Nitrogen-Fixing Bacterium Pseudomonas stutzeri Strain KOS6 Isolated from Industrial Hydrocarbon Sludge.</title>
        <authorList>
            <person name="Grigoryeva T.V."/>
            <person name="Laikov A.V."/>
            <person name="Naumova R.P."/>
            <person name="Manolov A.I."/>
            <person name="Larin A.K."/>
            <person name="Karpova I.Y."/>
            <person name="Semashko T.A."/>
            <person name="Alexeev D.G."/>
            <person name="Kostryukova E.S."/>
            <person name="Muller R."/>
            <person name="Govorun V.M."/>
        </authorList>
    </citation>
    <scope>NUCLEOTIDE SEQUENCE [LARGE SCALE GENOMIC DNA]</scope>
    <source>
        <strain evidence="14 15">KOS6</strain>
    </source>
</reference>
<evidence type="ECO:0000256" key="3">
    <source>
        <dbReference type="ARBA" id="ARBA00012438"/>
    </source>
</evidence>
<dbReference type="InterPro" id="IPR036097">
    <property type="entry name" value="HisK_dim/P_sf"/>
</dbReference>
<keyword evidence="5" id="KW-0808">Transferase</keyword>
<evidence type="ECO:0000256" key="11">
    <source>
        <dbReference type="SAM" id="Phobius"/>
    </source>
</evidence>
<dbReference type="eggNOG" id="COG2205">
    <property type="taxonomic scope" value="Bacteria"/>
</dbReference>
<evidence type="ECO:0000256" key="7">
    <source>
        <dbReference type="ARBA" id="ARBA00022777"/>
    </source>
</evidence>
<dbReference type="SMART" id="SM00388">
    <property type="entry name" value="HisKA"/>
    <property type="match status" value="1"/>
</dbReference>
<dbReference type="InterPro" id="IPR003660">
    <property type="entry name" value="HAMP_dom"/>
</dbReference>
<keyword evidence="4" id="KW-0597">Phosphoprotein</keyword>
<evidence type="ECO:0000256" key="4">
    <source>
        <dbReference type="ARBA" id="ARBA00022553"/>
    </source>
</evidence>
<comment type="subcellular location">
    <subcellularLocation>
        <location evidence="2">Membrane</location>
        <topology evidence="2">Multi-pass membrane protein</topology>
    </subcellularLocation>
</comment>
<dbReference type="SUPFAM" id="SSF55874">
    <property type="entry name" value="ATPase domain of HSP90 chaperone/DNA topoisomerase II/histidine kinase"/>
    <property type="match status" value="1"/>
</dbReference>
<name>A0A061JQM3_STUST</name>
<dbReference type="Gene3D" id="3.30.565.10">
    <property type="entry name" value="Histidine kinase-like ATPase, C-terminal domain"/>
    <property type="match status" value="1"/>
</dbReference>
<dbReference type="PROSITE" id="PS50885">
    <property type="entry name" value="HAMP"/>
    <property type="match status" value="1"/>
</dbReference>
<evidence type="ECO:0000256" key="5">
    <source>
        <dbReference type="ARBA" id="ARBA00022679"/>
    </source>
</evidence>
<dbReference type="PANTHER" id="PTHR45436">
    <property type="entry name" value="SENSOR HISTIDINE KINASE YKOH"/>
    <property type="match status" value="1"/>
</dbReference>
<dbReference type="InterPro" id="IPR003661">
    <property type="entry name" value="HisK_dim/P_dom"/>
</dbReference>
<feature type="domain" description="HAMP" evidence="13">
    <location>
        <begin position="173"/>
        <end position="226"/>
    </location>
</feature>
<evidence type="ECO:0000313" key="15">
    <source>
        <dbReference type="Proteomes" id="UP000026923"/>
    </source>
</evidence>
<evidence type="ECO:0000256" key="1">
    <source>
        <dbReference type="ARBA" id="ARBA00000085"/>
    </source>
</evidence>
<organism evidence="14 15">
    <name type="scientific">Stutzerimonas stutzeri KOS6</name>
    <dbReference type="NCBI Taxonomy" id="1218352"/>
    <lineage>
        <taxon>Bacteria</taxon>
        <taxon>Pseudomonadati</taxon>
        <taxon>Pseudomonadota</taxon>
        <taxon>Gammaproteobacteria</taxon>
        <taxon>Pseudomonadales</taxon>
        <taxon>Pseudomonadaceae</taxon>
        <taxon>Stutzerimonas</taxon>
    </lineage>
</organism>
<dbReference type="InterPro" id="IPR036890">
    <property type="entry name" value="HATPase_C_sf"/>
</dbReference>
<dbReference type="EMBL" id="AMCZ02000020">
    <property type="protein sequence ID" value="EWC40474.1"/>
    <property type="molecule type" value="Genomic_DNA"/>
</dbReference>
<dbReference type="PRINTS" id="PR00344">
    <property type="entry name" value="BCTRLSENSOR"/>
</dbReference>
<proteinExistence type="predicted"/>
<dbReference type="HOGENOM" id="CLU_000445_89_37_6"/>
<dbReference type="Pfam" id="PF00512">
    <property type="entry name" value="HisKA"/>
    <property type="match status" value="1"/>
</dbReference>
<evidence type="ECO:0000256" key="2">
    <source>
        <dbReference type="ARBA" id="ARBA00004141"/>
    </source>
</evidence>
<keyword evidence="10 11" id="KW-0472">Membrane</keyword>
<feature type="transmembrane region" description="Helical" evidence="11">
    <location>
        <begin position="155"/>
        <end position="176"/>
    </location>
</feature>
<dbReference type="InterPro" id="IPR050428">
    <property type="entry name" value="TCS_sensor_his_kinase"/>
</dbReference>
<dbReference type="SMART" id="SM00387">
    <property type="entry name" value="HATPase_c"/>
    <property type="match status" value="1"/>
</dbReference>
<dbReference type="CDD" id="cd00082">
    <property type="entry name" value="HisKA"/>
    <property type="match status" value="1"/>
</dbReference>
<keyword evidence="9" id="KW-0902">Two-component regulatory system</keyword>
<keyword evidence="6 11" id="KW-0812">Transmembrane</keyword>
<dbReference type="AlphaFoldDB" id="A0A061JQM3"/>
<dbReference type="PANTHER" id="PTHR45436:SF15">
    <property type="entry name" value="SENSOR HISTIDINE KINASE CUSS"/>
    <property type="match status" value="1"/>
</dbReference>
<evidence type="ECO:0000256" key="8">
    <source>
        <dbReference type="ARBA" id="ARBA00022989"/>
    </source>
</evidence>
<dbReference type="Proteomes" id="UP000026923">
    <property type="component" value="Unassembled WGS sequence"/>
</dbReference>
<feature type="transmembrane region" description="Helical" evidence="11">
    <location>
        <begin position="12"/>
        <end position="32"/>
    </location>
</feature>
<dbReference type="InterPro" id="IPR005467">
    <property type="entry name" value="His_kinase_dom"/>
</dbReference>
<accession>A0A061JQM3</accession>
<evidence type="ECO:0000313" key="14">
    <source>
        <dbReference type="EMBL" id="EWC40474.1"/>
    </source>
</evidence>
<dbReference type="SUPFAM" id="SSF47384">
    <property type="entry name" value="Homodimeric domain of signal transducing histidine kinase"/>
    <property type="match status" value="1"/>
</dbReference>
<dbReference type="PROSITE" id="PS50109">
    <property type="entry name" value="HIS_KIN"/>
    <property type="match status" value="1"/>
</dbReference>
<evidence type="ECO:0000259" key="13">
    <source>
        <dbReference type="PROSITE" id="PS50885"/>
    </source>
</evidence>
<comment type="catalytic activity">
    <reaction evidence="1">
        <text>ATP + protein L-histidine = ADP + protein N-phospho-L-histidine.</text>
        <dbReference type="EC" id="2.7.13.3"/>
    </reaction>
</comment>
<comment type="caution">
    <text evidence="14">The sequence shown here is derived from an EMBL/GenBank/DDBJ whole genome shotgun (WGS) entry which is preliminary data.</text>
</comment>
<dbReference type="EC" id="2.7.13.3" evidence="3"/>
<gene>
    <name evidence="14" type="ORF">B597_015130</name>
</gene>
<dbReference type="GO" id="GO:0000155">
    <property type="term" value="F:phosphorelay sensor kinase activity"/>
    <property type="evidence" value="ECO:0007669"/>
    <property type="project" value="InterPro"/>
</dbReference>
<evidence type="ECO:0000256" key="6">
    <source>
        <dbReference type="ARBA" id="ARBA00022692"/>
    </source>
</evidence>
<keyword evidence="7" id="KW-0418">Kinase</keyword>
<feature type="domain" description="Histidine kinase" evidence="12">
    <location>
        <begin position="234"/>
        <end position="439"/>
    </location>
</feature>
<protein>
    <recommendedName>
        <fullName evidence="3">histidine kinase</fullName>
        <ecNumber evidence="3">2.7.13.3</ecNumber>
    </recommendedName>
</protein>
<evidence type="ECO:0000256" key="10">
    <source>
        <dbReference type="ARBA" id="ARBA00023136"/>
    </source>
</evidence>
<evidence type="ECO:0000259" key="12">
    <source>
        <dbReference type="PROSITE" id="PS50109"/>
    </source>
</evidence>
<dbReference type="InterPro" id="IPR003594">
    <property type="entry name" value="HATPase_dom"/>
</dbReference>
<dbReference type="InterPro" id="IPR004358">
    <property type="entry name" value="Sig_transdc_His_kin-like_C"/>
</dbReference>
<dbReference type="GO" id="GO:0005886">
    <property type="term" value="C:plasma membrane"/>
    <property type="evidence" value="ECO:0007669"/>
    <property type="project" value="TreeGrafter"/>
</dbReference>